<evidence type="ECO:0000256" key="7">
    <source>
        <dbReference type="ARBA" id="ARBA00023224"/>
    </source>
</evidence>
<proteinExistence type="inferred from homology"/>
<evidence type="ECO:0000259" key="10">
    <source>
        <dbReference type="PROSITE" id="PS50262"/>
    </source>
</evidence>
<evidence type="ECO:0000313" key="12">
    <source>
        <dbReference type="RefSeq" id="XP_006819806.1"/>
    </source>
</evidence>
<evidence type="ECO:0000256" key="8">
    <source>
        <dbReference type="RuleBase" id="RU000688"/>
    </source>
</evidence>
<sequence>MESSTAVAVEVAVPNDSGSVYNALVANTELYGTALTTVSLDSVLFKVYSNMSPGANANNLTCENCTDTFHRPGFDNAARVRVILYGIFFVIAVAGNLTIFITMFRNRNRRTRVKTFIMHLAIADLLVAILVMPTEAIWQITVKWYAGDAMCKLLSFLKVFPLYLSSNILVSMSLDRYWAIVHPLSVSNADKRGKVMLWMSWAIAGLCSLPQ</sequence>
<dbReference type="InterPro" id="IPR000276">
    <property type="entry name" value="GPCR_Rhodpsn"/>
</dbReference>
<dbReference type="PANTHER" id="PTHR45695:SF22">
    <property type="entry name" value="G-PROTEIN COUPLED RECEPTORS FAMILY 1 PROFILE DOMAIN-CONTAINING PROTEIN"/>
    <property type="match status" value="1"/>
</dbReference>
<dbReference type="SUPFAM" id="SSF81321">
    <property type="entry name" value="Family A G protein-coupled receptor-like"/>
    <property type="match status" value="1"/>
</dbReference>
<evidence type="ECO:0000256" key="4">
    <source>
        <dbReference type="ARBA" id="ARBA00023040"/>
    </source>
</evidence>
<dbReference type="Gene3D" id="1.20.1070.10">
    <property type="entry name" value="Rhodopsin 7-helix transmembrane proteins"/>
    <property type="match status" value="1"/>
</dbReference>
<keyword evidence="7 8" id="KW-0807">Transducer</keyword>
<evidence type="ECO:0000256" key="5">
    <source>
        <dbReference type="ARBA" id="ARBA00023136"/>
    </source>
</evidence>
<dbReference type="PROSITE" id="PS50262">
    <property type="entry name" value="G_PROTEIN_RECEP_F1_2"/>
    <property type="match status" value="1"/>
</dbReference>
<evidence type="ECO:0000313" key="11">
    <source>
        <dbReference type="Proteomes" id="UP000694865"/>
    </source>
</evidence>
<keyword evidence="11" id="KW-1185">Reference proteome</keyword>
<feature type="domain" description="G-protein coupled receptors family 1 profile" evidence="10">
    <location>
        <begin position="95"/>
        <end position="211"/>
    </location>
</feature>
<feature type="transmembrane region" description="Helical" evidence="9">
    <location>
        <begin position="116"/>
        <end position="138"/>
    </location>
</feature>
<comment type="similarity">
    <text evidence="8">Belongs to the G-protein coupled receptor 1 family.</text>
</comment>
<keyword evidence="5 9" id="KW-0472">Membrane</keyword>
<dbReference type="RefSeq" id="XP_006819806.1">
    <property type="nucleotide sequence ID" value="XM_006819743.1"/>
</dbReference>
<keyword evidence="4 8" id="KW-0297">G-protein coupled receptor</keyword>
<keyword evidence="3 9" id="KW-1133">Transmembrane helix</keyword>
<feature type="non-terminal residue" evidence="12">
    <location>
        <position position="211"/>
    </location>
</feature>
<dbReference type="PRINTS" id="PR00237">
    <property type="entry name" value="GPCRRHODOPSN"/>
</dbReference>
<evidence type="ECO:0000256" key="3">
    <source>
        <dbReference type="ARBA" id="ARBA00022989"/>
    </source>
</evidence>
<protein>
    <submittedName>
        <fullName evidence="12">Gonadotropin-releasing hormone II receptor-like</fullName>
    </submittedName>
</protein>
<dbReference type="PROSITE" id="PS00237">
    <property type="entry name" value="G_PROTEIN_RECEP_F1_1"/>
    <property type="match status" value="1"/>
</dbReference>
<reference evidence="12" key="1">
    <citation type="submission" date="2025-08" db="UniProtKB">
        <authorList>
            <consortium name="RefSeq"/>
        </authorList>
    </citation>
    <scope>IDENTIFICATION</scope>
    <source>
        <tissue evidence="12">Testes</tissue>
    </source>
</reference>
<organism evidence="11 12">
    <name type="scientific">Saccoglossus kowalevskii</name>
    <name type="common">Acorn worm</name>
    <dbReference type="NCBI Taxonomy" id="10224"/>
    <lineage>
        <taxon>Eukaryota</taxon>
        <taxon>Metazoa</taxon>
        <taxon>Hemichordata</taxon>
        <taxon>Enteropneusta</taxon>
        <taxon>Harrimaniidae</taxon>
        <taxon>Saccoglossus</taxon>
    </lineage>
</organism>
<accession>A0ABM0MIG5</accession>
<dbReference type="Proteomes" id="UP000694865">
    <property type="component" value="Unplaced"/>
</dbReference>
<evidence type="ECO:0000256" key="1">
    <source>
        <dbReference type="ARBA" id="ARBA00004141"/>
    </source>
</evidence>
<feature type="transmembrane region" description="Helical" evidence="9">
    <location>
        <begin position="144"/>
        <end position="164"/>
    </location>
</feature>
<evidence type="ECO:0000256" key="9">
    <source>
        <dbReference type="SAM" id="Phobius"/>
    </source>
</evidence>
<dbReference type="Pfam" id="PF00001">
    <property type="entry name" value="7tm_1"/>
    <property type="match status" value="1"/>
</dbReference>
<keyword evidence="2 8" id="KW-0812">Transmembrane</keyword>
<dbReference type="InterPro" id="IPR017452">
    <property type="entry name" value="GPCR_Rhodpsn_7TM"/>
</dbReference>
<dbReference type="GeneID" id="102805282"/>
<keyword evidence="6 8" id="KW-0675">Receptor</keyword>
<comment type="subcellular location">
    <subcellularLocation>
        <location evidence="1">Membrane</location>
        <topology evidence="1">Multi-pass membrane protein</topology>
    </subcellularLocation>
</comment>
<feature type="transmembrane region" description="Helical" evidence="9">
    <location>
        <begin position="82"/>
        <end position="104"/>
    </location>
</feature>
<evidence type="ECO:0000256" key="2">
    <source>
        <dbReference type="ARBA" id="ARBA00022692"/>
    </source>
</evidence>
<evidence type="ECO:0000256" key="6">
    <source>
        <dbReference type="ARBA" id="ARBA00023170"/>
    </source>
</evidence>
<name>A0ABM0MIG5_SACKO</name>
<dbReference type="PANTHER" id="PTHR45695">
    <property type="entry name" value="LEUCOKININ RECEPTOR-RELATED"/>
    <property type="match status" value="1"/>
</dbReference>
<gene>
    <name evidence="12" type="primary">LOC102805282</name>
</gene>